<dbReference type="InterPro" id="IPR020966">
    <property type="entry name" value="ALMT"/>
</dbReference>
<dbReference type="EMBL" id="AP003336">
    <property type="protein sequence ID" value="BAD53191.1"/>
    <property type="molecule type" value="Genomic_DNA"/>
</dbReference>
<reference evidence="6" key="1">
    <citation type="journal article" date="2002" name="Nature">
        <title>The genome sequence and structure of rice chromosome 1.</title>
        <authorList>
            <person name="Sasaki T."/>
            <person name="Matsumoto T."/>
            <person name="Yamamoto K."/>
            <person name="Sakata K."/>
            <person name="Baba T."/>
            <person name="Katayose Y."/>
            <person name="Wu J."/>
            <person name="Niimura Y."/>
            <person name="Cheng Z."/>
            <person name="Nagamura Y."/>
            <person name="Antonio B.A."/>
            <person name="Kanamori H."/>
            <person name="Hosokawa S."/>
            <person name="Masukawa M."/>
            <person name="Arikawa K."/>
            <person name="Chiden Y."/>
            <person name="Hayashi M."/>
            <person name="Okamoto M."/>
            <person name="Ando T."/>
            <person name="Aoki H."/>
            <person name="Arita K."/>
            <person name="Hamada M."/>
            <person name="Harada C."/>
            <person name="Hijishita S."/>
            <person name="Honda M."/>
            <person name="Ichikawa Y."/>
            <person name="Idonuma A."/>
            <person name="Iijima M."/>
            <person name="Ikeda M."/>
            <person name="Ikeno M."/>
            <person name="Itoh S."/>
            <person name="Itoh T."/>
            <person name="Itoh Y."/>
            <person name="Itoh Y."/>
            <person name="Iwabuchi A."/>
            <person name="Kamiya K."/>
            <person name="Karasawa W."/>
            <person name="Katagiri S."/>
            <person name="Kikuta A."/>
            <person name="Kobayashi N."/>
            <person name="Kono I."/>
            <person name="Machita K."/>
            <person name="Maehara T."/>
            <person name="Mizuno H."/>
            <person name="Mizubayashi T."/>
            <person name="Mukai Y."/>
            <person name="Nagasaki H."/>
            <person name="Nakashima M."/>
            <person name="Nakama Y."/>
            <person name="Nakamichi Y."/>
            <person name="Nakamura M."/>
            <person name="Namiki N."/>
            <person name="Negishi M."/>
            <person name="Ohta I."/>
            <person name="Ono N."/>
            <person name="Saji S."/>
            <person name="Sakai K."/>
            <person name="Shibata M."/>
            <person name="Shimokawa T."/>
            <person name="Shomura A."/>
            <person name="Song J."/>
            <person name="Takazaki Y."/>
            <person name="Terasawa K."/>
            <person name="Tsuji K."/>
            <person name="Waki K."/>
            <person name="Yamagata H."/>
            <person name="Yamane H."/>
            <person name="Yoshiki S."/>
            <person name="Yoshihara R."/>
            <person name="Yukawa K."/>
            <person name="Zhong H."/>
            <person name="Iwama H."/>
            <person name="Endo T."/>
            <person name="Ito H."/>
            <person name="Hahn J.H."/>
            <person name="Kim H.I."/>
            <person name="Eun M.Y."/>
            <person name="Yano M."/>
            <person name="Jiang J."/>
            <person name="Gojobori T."/>
        </authorList>
    </citation>
    <scope>NUCLEOTIDE SEQUENCE</scope>
</reference>
<dbReference type="Pfam" id="PF11744">
    <property type="entry name" value="ALMT"/>
    <property type="match status" value="1"/>
</dbReference>
<evidence type="ECO:0000256" key="4">
    <source>
        <dbReference type="ARBA" id="ARBA00023136"/>
    </source>
</evidence>
<evidence type="ECO:0000256" key="5">
    <source>
        <dbReference type="SAM" id="Phobius"/>
    </source>
</evidence>
<keyword evidence="4 5" id="KW-0472">Membrane</keyword>
<keyword evidence="3 5" id="KW-1133">Transmembrane helix</keyword>
<dbReference type="AlphaFoldDB" id="Q5ZB50"/>
<gene>
    <name evidence="6" type="ORF">B1045F02.65</name>
    <name evidence="7" type="ORF">B1151H08.24</name>
</gene>
<evidence type="ECO:0000256" key="1">
    <source>
        <dbReference type="ARBA" id="ARBA00004141"/>
    </source>
</evidence>
<dbReference type="GO" id="GO:0015743">
    <property type="term" value="P:malate transport"/>
    <property type="evidence" value="ECO:0007669"/>
    <property type="project" value="InterPro"/>
</dbReference>
<evidence type="ECO:0000256" key="3">
    <source>
        <dbReference type="ARBA" id="ARBA00022989"/>
    </source>
</evidence>
<sequence length="80" mass="9141">MVRVEHKNGFWATMAGPSTMMPAPPLYMWVVMTVVIVFEYTVGGCVYKGFNQDTMTVNAGTEREWPRRGGGQRARRQWRG</sequence>
<evidence type="ECO:0000313" key="7">
    <source>
        <dbReference type="EMBL" id="BAD53191.1"/>
    </source>
</evidence>
<dbReference type="Proteomes" id="UP000000763">
    <property type="component" value="Chromosome 1"/>
</dbReference>
<name>Q5ZB50_ORYSJ</name>
<evidence type="ECO:0000313" key="6">
    <source>
        <dbReference type="EMBL" id="BAD53105.1"/>
    </source>
</evidence>
<protein>
    <submittedName>
        <fullName evidence="6">Uncharacterized protein</fullName>
    </submittedName>
</protein>
<dbReference type="GO" id="GO:0016020">
    <property type="term" value="C:membrane"/>
    <property type="evidence" value="ECO:0007669"/>
    <property type="project" value="UniProtKB-SubCell"/>
</dbReference>
<keyword evidence="2 5" id="KW-0812">Transmembrane</keyword>
<accession>Q5ZBE1</accession>
<accession>Q5ZB50</accession>
<comment type="subcellular location">
    <subcellularLocation>
        <location evidence="1">Membrane</location>
        <topology evidence="1">Multi-pass membrane protein</topology>
    </subcellularLocation>
</comment>
<reference evidence="8" key="2">
    <citation type="journal article" date="2005" name="Nature">
        <title>The map-based sequence of the rice genome.</title>
        <authorList>
            <consortium name="International rice genome sequencing project (IRGSP)"/>
            <person name="Matsumoto T."/>
            <person name="Wu J."/>
            <person name="Kanamori H."/>
            <person name="Katayose Y."/>
            <person name="Fujisawa M."/>
            <person name="Namiki N."/>
            <person name="Mizuno H."/>
            <person name="Yamamoto K."/>
            <person name="Antonio B.A."/>
            <person name="Baba T."/>
            <person name="Sakata K."/>
            <person name="Nagamura Y."/>
            <person name="Aoki H."/>
            <person name="Arikawa K."/>
            <person name="Arita K."/>
            <person name="Bito T."/>
            <person name="Chiden Y."/>
            <person name="Fujitsuka N."/>
            <person name="Fukunaka R."/>
            <person name="Hamada M."/>
            <person name="Harada C."/>
            <person name="Hayashi A."/>
            <person name="Hijishita S."/>
            <person name="Honda M."/>
            <person name="Hosokawa S."/>
            <person name="Ichikawa Y."/>
            <person name="Idonuma A."/>
            <person name="Iijima M."/>
            <person name="Ikeda M."/>
            <person name="Ikeno M."/>
            <person name="Ito K."/>
            <person name="Ito S."/>
            <person name="Ito T."/>
            <person name="Ito Y."/>
            <person name="Ito Y."/>
            <person name="Iwabuchi A."/>
            <person name="Kamiya K."/>
            <person name="Karasawa W."/>
            <person name="Kurita K."/>
            <person name="Katagiri S."/>
            <person name="Kikuta A."/>
            <person name="Kobayashi H."/>
            <person name="Kobayashi N."/>
            <person name="Machita K."/>
            <person name="Maehara T."/>
            <person name="Masukawa M."/>
            <person name="Mizubayashi T."/>
            <person name="Mukai Y."/>
            <person name="Nagasaki H."/>
            <person name="Nagata Y."/>
            <person name="Naito S."/>
            <person name="Nakashima M."/>
            <person name="Nakama Y."/>
            <person name="Nakamichi Y."/>
            <person name="Nakamura M."/>
            <person name="Meguro A."/>
            <person name="Negishi M."/>
            <person name="Ohta I."/>
            <person name="Ohta T."/>
            <person name="Okamoto M."/>
            <person name="Ono N."/>
            <person name="Saji S."/>
            <person name="Sakaguchi M."/>
            <person name="Sakai K."/>
            <person name="Shibata M."/>
            <person name="Shimokawa T."/>
            <person name="Song J."/>
            <person name="Takazaki Y."/>
            <person name="Terasawa K."/>
            <person name="Tsugane M."/>
            <person name="Tsuji K."/>
            <person name="Ueda S."/>
            <person name="Waki K."/>
            <person name="Yamagata H."/>
            <person name="Yamamoto M."/>
            <person name="Yamamoto S."/>
            <person name="Yamane H."/>
            <person name="Yoshiki S."/>
            <person name="Yoshihara R."/>
            <person name="Yukawa K."/>
            <person name="Zhong H."/>
            <person name="Yano M."/>
            <person name="Yuan Q."/>
            <person name="Ouyang S."/>
            <person name="Liu J."/>
            <person name="Jones K.M."/>
            <person name="Gansberger K."/>
            <person name="Moffat K."/>
            <person name="Hill J."/>
            <person name="Bera J."/>
            <person name="Fadrosh D."/>
            <person name="Jin S."/>
            <person name="Johri S."/>
            <person name="Kim M."/>
            <person name="Overton L."/>
            <person name="Reardon M."/>
            <person name="Tsitrin T."/>
            <person name="Vuong H."/>
            <person name="Weaver B."/>
            <person name="Ciecko A."/>
            <person name="Tallon L."/>
            <person name="Jackson J."/>
            <person name="Pai G."/>
            <person name="Aken S.V."/>
            <person name="Utterback T."/>
            <person name="Reidmuller S."/>
            <person name="Feldblyum T."/>
            <person name="Hsiao J."/>
            <person name="Zismann V."/>
            <person name="Iobst S."/>
            <person name="de Vazeille A.R."/>
            <person name="Buell C.R."/>
            <person name="Ying K."/>
            <person name="Li Y."/>
            <person name="Lu T."/>
            <person name="Huang Y."/>
            <person name="Zhao Q."/>
            <person name="Feng Q."/>
            <person name="Zhang L."/>
            <person name="Zhu J."/>
            <person name="Weng Q."/>
            <person name="Mu J."/>
            <person name="Lu Y."/>
            <person name="Fan D."/>
            <person name="Liu Y."/>
            <person name="Guan J."/>
            <person name="Zhang Y."/>
            <person name="Yu S."/>
            <person name="Liu X."/>
            <person name="Zhang Y."/>
            <person name="Hong G."/>
            <person name="Han B."/>
            <person name="Choisne N."/>
            <person name="Demange N."/>
            <person name="Orjeda G."/>
            <person name="Samain S."/>
            <person name="Cattolico L."/>
            <person name="Pelletier E."/>
            <person name="Couloux A."/>
            <person name="Segurens B."/>
            <person name="Wincker P."/>
            <person name="D'Hont A."/>
            <person name="Scarpelli C."/>
            <person name="Weissenbach J."/>
            <person name="Salanoubat M."/>
            <person name="Quetier F."/>
            <person name="Yu Y."/>
            <person name="Kim H.R."/>
            <person name="Rambo T."/>
            <person name="Currie J."/>
            <person name="Collura K."/>
            <person name="Luo M."/>
            <person name="Yang T."/>
            <person name="Ammiraju J.S.S."/>
            <person name="Engler F."/>
            <person name="Soderlund C."/>
            <person name="Wing R.A."/>
            <person name="Palmer L.E."/>
            <person name="de la Bastide M."/>
            <person name="Spiegel L."/>
            <person name="Nascimento L."/>
            <person name="Zutavern T."/>
            <person name="O'Shaughnessy A."/>
            <person name="Dike S."/>
            <person name="Dedhia N."/>
            <person name="Preston R."/>
            <person name="Balija V."/>
            <person name="McCombie W.R."/>
            <person name="Chow T."/>
            <person name="Chen H."/>
            <person name="Chung M."/>
            <person name="Chen C."/>
            <person name="Shaw J."/>
            <person name="Wu H."/>
            <person name="Hsiao K."/>
            <person name="Chao Y."/>
            <person name="Chu M."/>
            <person name="Cheng C."/>
            <person name="Hour A."/>
            <person name="Lee P."/>
            <person name="Lin S."/>
            <person name="Lin Y."/>
            <person name="Liou J."/>
            <person name="Liu S."/>
            <person name="Hsing Y."/>
            <person name="Raghuvanshi S."/>
            <person name="Mohanty A."/>
            <person name="Bharti A.K."/>
            <person name="Gaur A."/>
            <person name="Gupta V."/>
            <person name="Kumar D."/>
            <person name="Ravi V."/>
            <person name="Vij S."/>
            <person name="Kapur A."/>
            <person name="Khurana P."/>
            <person name="Khurana P."/>
            <person name="Khurana J.P."/>
            <person name="Tyagi A.K."/>
            <person name="Gaikwad K."/>
            <person name="Singh A."/>
            <person name="Dalal V."/>
            <person name="Srivastava S."/>
            <person name="Dixit A."/>
            <person name="Pal A.K."/>
            <person name="Ghazi I.A."/>
            <person name="Yadav M."/>
            <person name="Pandit A."/>
            <person name="Bhargava A."/>
            <person name="Sureshbabu K."/>
            <person name="Batra K."/>
            <person name="Sharma T.R."/>
            <person name="Mohapatra T."/>
            <person name="Singh N.K."/>
            <person name="Messing J."/>
            <person name="Nelson A.B."/>
            <person name="Fuks G."/>
            <person name="Kavchok S."/>
            <person name="Keizer G."/>
            <person name="Linton E."/>
            <person name="Llaca V."/>
            <person name="Song R."/>
            <person name="Tanyolac B."/>
            <person name="Young S."/>
            <person name="Ho-Il K."/>
            <person name="Hahn J.H."/>
            <person name="Sangsakoo G."/>
            <person name="Vanavichit A."/>
            <person name="de Mattos Luiz.A.T."/>
            <person name="Zimmer P.D."/>
            <person name="Malone G."/>
            <person name="Dellagostin O."/>
            <person name="de Oliveira A.C."/>
            <person name="Bevan M."/>
            <person name="Bancroft I."/>
            <person name="Minx P."/>
            <person name="Cordum H."/>
            <person name="Wilson R."/>
            <person name="Cheng Z."/>
            <person name="Jin W."/>
            <person name="Jiang J."/>
            <person name="Leong S.A."/>
            <person name="Iwama H."/>
            <person name="Gojobori T."/>
            <person name="Itoh T."/>
            <person name="Niimura Y."/>
            <person name="Fujii Y."/>
            <person name="Habara T."/>
            <person name="Sakai H."/>
            <person name="Sato Y."/>
            <person name="Wilson G."/>
            <person name="Kumar K."/>
            <person name="McCouch S."/>
            <person name="Juretic N."/>
            <person name="Hoen D."/>
            <person name="Wright S."/>
            <person name="Bruskiewich R."/>
            <person name="Bureau T."/>
            <person name="Miyao A."/>
            <person name="Hirochika H."/>
            <person name="Nishikawa T."/>
            <person name="Kadowaki K."/>
            <person name="Sugiura M."/>
            <person name="Burr B."/>
            <person name="Sasaki T."/>
        </authorList>
    </citation>
    <scope>NUCLEOTIDE SEQUENCE [LARGE SCALE GENOMIC DNA]</scope>
    <source>
        <strain evidence="8">cv. Nipponbare</strain>
    </source>
</reference>
<dbReference type="EMBL" id="AP003329">
    <property type="protein sequence ID" value="BAD53105.1"/>
    <property type="molecule type" value="Genomic_DNA"/>
</dbReference>
<reference evidence="8" key="3">
    <citation type="journal article" date="2008" name="Nucleic Acids Res.">
        <title>The rice annotation project database (RAP-DB): 2008 update.</title>
        <authorList>
            <consortium name="The rice annotation project (RAP)"/>
        </authorList>
    </citation>
    <scope>GENOME REANNOTATION</scope>
    <source>
        <strain evidence="8">cv. Nipponbare</strain>
    </source>
</reference>
<organism evidence="6">
    <name type="scientific">Oryza sativa subsp. japonica</name>
    <name type="common">Rice</name>
    <dbReference type="NCBI Taxonomy" id="39947"/>
    <lineage>
        <taxon>Eukaryota</taxon>
        <taxon>Viridiplantae</taxon>
        <taxon>Streptophyta</taxon>
        <taxon>Embryophyta</taxon>
        <taxon>Tracheophyta</taxon>
        <taxon>Spermatophyta</taxon>
        <taxon>Magnoliopsida</taxon>
        <taxon>Liliopsida</taxon>
        <taxon>Poales</taxon>
        <taxon>Poaceae</taxon>
        <taxon>BOP clade</taxon>
        <taxon>Oryzoideae</taxon>
        <taxon>Oryzeae</taxon>
        <taxon>Oryzinae</taxon>
        <taxon>Oryza</taxon>
        <taxon>Oryza sativa</taxon>
    </lineage>
</organism>
<evidence type="ECO:0000256" key="2">
    <source>
        <dbReference type="ARBA" id="ARBA00022692"/>
    </source>
</evidence>
<dbReference type="Proteomes" id="UP000817658">
    <property type="component" value="Chromosome 1"/>
</dbReference>
<feature type="transmembrane region" description="Helical" evidence="5">
    <location>
        <begin position="26"/>
        <end position="47"/>
    </location>
</feature>
<evidence type="ECO:0000313" key="8">
    <source>
        <dbReference type="Proteomes" id="UP000000763"/>
    </source>
</evidence>
<proteinExistence type="predicted"/>